<evidence type="ECO:0000313" key="2">
    <source>
        <dbReference type="Proteomes" id="UP000000872"/>
    </source>
</evidence>
<dbReference type="OrthoDB" id="22309at10239"/>
<evidence type="ECO:0000313" key="1">
    <source>
        <dbReference type="EMBL" id="AAG02846.1"/>
    </source>
</evidence>
<dbReference type="EMBL" id="AF250284">
    <property type="protein sequence ID" value="AAG02846.1"/>
    <property type="molecule type" value="Genomic_DNA"/>
</dbReference>
<dbReference type="RefSeq" id="NP_064922.1">
    <property type="nucleotide sequence ID" value="NC_002520.1"/>
</dbReference>
<organismHost>
    <name type="scientific">Amsacta</name>
    <dbReference type="NCBI Taxonomy" id="340055"/>
</organismHost>
<keyword evidence="2" id="KW-1185">Reference proteome</keyword>
<name>Q9EMQ9_AMEPV</name>
<proteinExistence type="predicted"/>
<dbReference type="GeneID" id="1494730"/>
<protein>
    <submittedName>
        <fullName evidence="1">AMV140</fullName>
    </submittedName>
</protein>
<reference evidence="1 2" key="1">
    <citation type="journal article" date="2000" name="Virology">
        <title>Complete genomic sequence of the Amsacta moorei entomopoxvirus: analysis and comparison with other poxviruses.</title>
        <authorList>
            <person name="Bawden A.L."/>
            <person name="Glassberg K.J."/>
            <person name="Diggans J."/>
            <person name="Shaw R."/>
            <person name="Farmerie W."/>
            <person name="Moyer R.W."/>
        </authorList>
    </citation>
    <scope>NUCLEOTIDE SEQUENCE [LARGE SCALE GENOMIC DNA]</scope>
</reference>
<organism evidence="1 2">
    <name type="scientific">Amsacta moorei entomopoxvirus</name>
    <name type="common">AmEPV</name>
    <dbReference type="NCBI Taxonomy" id="28321"/>
    <lineage>
        <taxon>Viruses</taxon>
        <taxon>Varidnaviria</taxon>
        <taxon>Bamfordvirae</taxon>
        <taxon>Nucleocytoviricota</taxon>
        <taxon>Pokkesviricetes</taxon>
        <taxon>Chitovirales</taxon>
        <taxon>Poxviridae</taxon>
        <taxon>Entomopoxvirinae</taxon>
        <taxon>Betaentomopoxvirus</taxon>
    </lineage>
</organism>
<gene>
    <name evidence="1" type="primary">AMV140</name>
</gene>
<accession>Q9EMQ9</accession>
<dbReference type="KEGG" id="vg:1494730"/>
<sequence length="310" mass="35971">MTEQQITEQKMSELKLSEQKDISPKTIFNHIIEILSEMEKRMDCKICDDIKTCVHCIVCNTNNCIDHSIGNLLKLNKCKFSNNYCTFVVNVEHQQYALVPSRIGGNVLIMALDKSKKNYGYDNYVCVSVKNHHNLDKVIECVHNKLNLSVYTDDGETFKPFDEVYSGISKHSDTSINHDYVNGDFKIYLKRNKYSTINFICGDTKCLINIDTIFNNFKDMDEDVKKFIKTFKVNGLVLPNKITFRRDAKNILRTKISWFVKLVAEFPNPKKENVDEEQSNYEDEISPSVYINKLNDLVKKDLKEKSDNNK</sequence>
<dbReference type="Proteomes" id="UP000000872">
    <property type="component" value="Segment"/>
</dbReference>